<proteinExistence type="predicted"/>
<accession>A0ABR1RI87</accession>
<evidence type="ECO:0000313" key="1">
    <source>
        <dbReference type="EMBL" id="KAK8012987.1"/>
    </source>
</evidence>
<name>A0ABR1RI87_9PEZI</name>
<dbReference type="PANTHER" id="PTHR24148:SF77">
    <property type="entry name" value="HETEROKARYON INCOMPATIBILITY DOMAIN-CONTAINING PROTEIN"/>
    <property type="match status" value="1"/>
</dbReference>
<dbReference type="EMBL" id="JAQQWI010000015">
    <property type="protein sequence ID" value="KAK8012987.1"/>
    <property type="molecule type" value="Genomic_DNA"/>
</dbReference>
<comment type="caution">
    <text evidence="1">The sequence shown here is derived from an EMBL/GenBank/DDBJ whole genome shotgun (WGS) entry which is preliminary data.</text>
</comment>
<dbReference type="Proteomes" id="UP001396898">
    <property type="component" value="Unassembled WGS sequence"/>
</dbReference>
<gene>
    <name evidence="1" type="ORF">PG991_010362</name>
</gene>
<organism evidence="1 2">
    <name type="scientific">Apiospora marii</name>
    <dbReference type="NCBI Taxonomy" id="335849"/>
    <lineage>
        <taxon>Eukaryota</taxon>
        <taxon>Fungi</taxon>
        <taxon>Dikarya</taxon>
        <taxon>Ascomycota</taxon>
        <taxon>Pezizomycotina</taxon>
        <taxon>Sordariomycetes</taxon>
        <taxon>Xylariomycetidae</taxon>
        <taxon>Amphisphaeriales</taxon>
        <taxon>Apiosporaceae</taxon>
        <taxon>Apiospora</taxon>
    </lineage>
</organism>
<protein>
    <recommendedName>
        <fullName evidence="3">Heterokaryon incompatibility domain-containing protein</fullName>
    </recommendedName>
</protein>
<evidence type="ECO:0000313" key="2">
    <source>
        <dbReference type="Proteomes" id="UP001396898"/>
    </source>
</evidence>
<keyword evidence="2" id="KW-1185">Reference proteome</keyword>
<reference evidence="1 2" key="1">
    <citation type="submission" date="2023-01" db="EMBL/GenBank/DDBJ databases">
        <title>Analysis of 21 Apiospora genomes using comparative genomics revels a genus with tremendous synthesis potential of carbohydrate active enzymes and secondary metabolites.</title>
        <authorList>
            <person name="Sorensen T."/>
        </authorList>
    </citation>
    <scope>NUCLEOTIDE SEQUENCE [LARGE SCALE GENOMIC DNA]</scope>
    <source>
        <strain evidence="1 2">CBS 20057</strain>
    </source>
</reference>
<sequence length="532" mass="59652">MRTETRLAEFWTRNKLNYAVVTPISMDTYPMFPWRDEVFLALRSFFAQNYWHRLWILQELAMAQLDAPVLWGGYCTTLGNIYMAARLIESLETEMGQHITSPGGGWNESKIGLLKDRRLHDRRGCPERQWKLLLRISGMRRTERDIIDSKQQENKTQIDSEALIETLYLSRGAGASEPRDKVYGLLGLPTIAATLGPASLITDYKLELSEVYVNFTRAILARGDLNCLRFVHSPVGDVLVKWKQKGWSNLWVPLPIPTLETVTPHCPHQLPSWAICCLCEQPLSAFLPGEYHADRNLSEYNTRRNSPLQTALESSGLSNSKVVWRCEAVFIDEIATLSAFNFSEVDQTYPYNGPSSHSNHTPPPNAYGTLPGLREALWRTLVANTTRAGTQTAPAAWGPCLLDPRFWKKNCPYWPRGPGLRFGLGDFMRRNGELMLPGGHSLRQVVAVNRLVAYLPQVIPRRAAPFPEEGLDWAANVVAWRRLVGTRGGRVGLGVPAARAGDRVAVLKGCGMPMVLRPGGGEERSWSVVGEC</sequence>
<dbReference type="PANTHER" id="PTHR24148">
    <property type="entry name" value="ANKYRIN REPEAT DOMAIN-CONTAINING PROTEIN 39 HOMOLOG-RELATED"/>
    <property type="match status" value="1"/>
</dbReference>
<evidence type="ECO:0008006" key="3">
    <source>
        <dbReference type="Google" id="ProtNLM"/>
    </source>
</evidence>
<dbReference type="InterPro" id="IPR052895">
    <property type="entry name" value="HetReg/Transcr_Mod"/>
</dbReference>